<keyword evidence="9" id="KW-0406">Ion transport</keyword>
<feature type="transmembrane region" description="Helical" evidence="12">
    <location>
        <begin position="330"/>
        <end position="351"/>
    </location>
</feature>
<feature type="domain" description="Potassium channel tetramerisation-type BTB" evidence="14">
    <location>
        <begin position="8"/>
        <end position="78"/>
    </location>
</feature>
<keyword evidence="3" id="KW-0633">Potassium transport</keyword>
<evidence type="ECO:0000313" key="16">
    <source>
        <dbReference type="Proteomes" id="UP000001307"/>
    </source>
</evidence>
<evidence type="ECO:0000256" key="3">
    <source>
        <dbReference type="ARBA" id="ARBA00022538"/>
    </source>
</evidence>
<keyword evidence="5" id="KW-0631">Potassium channel</keyword>
<dbReference type="PRINTS" id="PR00169">
    <property type="entry name" value="KCHANNEL"/>
</dbReference>
<name>E4WSK0_OIKDI</name>
<dbReference type="FunFam" id="1.20.120.350:FF:000074">
    <property type="entry name" value="SHaW family of potassium channels"/>
    <property type="match status" value="1"/>
</dbReference>
<evidence type="ECO:0000256" key="12">
    <source>
        <dbReference type="SAM" id="Phobius"/>
    </source>
</evidence>
<protein>
    <recommendedName>
        <fullName evidence="17">BTB domain-containing protein</fullName>
    </recommendedName>
</protein>
<dbReference type="InterPro" id="IPR003972">
    <property type="entry name" value="K_chnl_volt-dep_Kv1"/>
</dbReference>
<dbReference type="InterPro" id="IPR003968">
    <property type="entry name" value="K_chnl_volt-dep_Kv"/>
</dbReference>
<organism evidence="15">
    <name type="scientific">Oikopleura dioica</name>
    <name type="common">Tunicate</name>
    <dbReference type="NCBI Taxonomy" id="34765"/>
    <lineage>
        <taxon>Eukaryota</taxon>
        <taxon>Metazoa</taxon>
        <taxon>Chordata</taxon>
        <taxon>Tunicata</taxon>
        <taxon>Appendicularia</taxon>
        <taxon>Copelata</taxon>
        <taxon>Oikopleuridae</taxon>
        <taxon>Oikopleura</taxon>
    </lineage>
</organism>
<keyword evidence="16" id="KW-1185">Reference proteome</keyword>
<dbReference type="AlphaFoldDB" id="E4WSK0"/>
<dbReference type="Pfam" id="PF00520">
    <property type="entry name" value="Ion_trans"/>
    <property type="match status" value="1"/>
</dbReference>
<evidence type="ECO:0000256" key="1">
    <source>
        <dbReference type="ARBA" id="ARBA00004141"/>
    </source>
</evidence>
<evidence type="ECO:0000259" key="14">
    <source>
        <dbReference type="Pfam" id="PF02214"/>
    </source>
</evidence>
<evidence type="ECO:0000256" key="8">
    <source>
        <dbReference type="ARBA" id="ARBA00022989"/>
    </source>
</evidence>
<evidence type="ECO:0000256" key="9">
    <source>
        <dbReference type="ARBA" id="ARBA00023065"/>
    </source>
</evidence>
<dbReference type="Gene3D" id="1.20.120.350">
    <property type="entry name" value="Voltage-gated potassium channels. Chain C"/>
    <property type="match status" value="1"/>
</dbReference>
<dbReference type="InParanoid" id="E4WSK0"/>
<evidence type="ECO:0000313" key="15">
    <source>
        <dbReference type="EMBL" id="CBY20733.1"/>
    </source>
</evidence>
<dbReference type="PRINTS" id="PR01491">
    <property type="entry name" value="KVCHANNEL"/>
</dbReference>
<proteinExistence type="predicted"/>
<feature type="domain" description="Ion transport" evidence="13">
    <location>
        <begin position="118"/>
        <end position="359"/>
    </location>
</feature>
<dbReference type="InterPro" id="IPR028325">
    <property type="entry name" value="VG_K_chnl"/>
</dbReference>
<dbReference type="PANTHER" id="PTHR11537:SF113">
    <property type="entry name" value="POTASSIUM VOLTAGE-GATED CHANNEL PROTEIN SHAKER"/>
    <property type="match status" value="1"/>
</dbReference>
<keyword evidence="2" id="KW-0813">Transport</keyword>
<dbReference type="InterPro" id="IPR011333">
    <property type="entry name" value="SKP1/BTB/POZ_sf"/>
</dbReference>
<dbReference type="GO" id="GO:0008076">
    <property type="term" value="C:voltage-gated potassium channel complex"/>
    <property type="evidence" value="ECO:0007669"/>
    <property type="project" value="InterPro"/>
</dbReference>
<dbReference type="PANTHER" id="PTHR11537">
    <property type="entry name" value="VOLTAGE-GATED POTASSIUM CHANNEL"/>
    <property type="match status" value="1"/>
</dbReference>
<gene>
    <name evidence="15" type="ORF">GSOID_T00000736001</name>
</gene>
<dbReference type="PRINTS" id="PR01496">
    <property type="entry name" value="SHAKERCHANEL"/>
</dbReference>
<evidence type="ECO:0000256" key="2">
    <source>
        <dbReference type="ARBA" id="ARBA00022448"/>
    </source>
</evidence>
<dbReference type="InterPro" id="IPR005821">
    <property type="entry name" value="Ion_trans_dom"/>
</dbReference>
<dbReference type="OrthoDB" id="415460at2759"/>
<evidence type="ECO:0000256" key="4">
    <source>
        <dbReference type="ARBA" id="ARBA00022692"/>
    </source>
</evidence>
<evidence type="ECO:0000256" key="7">
    <source>
        <dbReference type="ARBA" id="ARBA00022958"/>
    </source>
</evidence>
<dbReference type="SUPFAM" id="SSF54695">
    <property type="entry name" value="POZ domain"/>
    <property type="match status" value="1"/>
</dbReference>
<dbReference type="SUPFAM" id="SSF81324">
    <property type="entry name" value="Voltage-gated potassium channels"/>
    <property type="match status" value="1"/>
</dbReference>
<sequence>MEHVKLHHPKTLLGSTDFEKIFWDAKRSEYFIDRHRGTFEIISSFLMRGGNLVRPDIIPIDIFLNELTFYRLSYSSIKDFLDIEGLLLEEAEEIRPIRTTRDLIWATFDRPETSIVARIFSAISISAIILSMVVFCIETFPDVDIEHRHLSGESNNRAGASMDSKLGNLFLVESICVGWFILEFIIRFASCPSRTKFMSQLMNIIDFVAIIPYFFITALGSHVGTWQPQMVTFIRSARILRAFRILKLSRYSRGLRILAMTVQKSARLLVLLVFFQMVLAVTFGSVVYIMEADGESNEISSIPEGIWFAIITMTTVGYGDVVPRTICGKLFGSACAMMGILCMAFPVPFFVSHFNHLYNLDRKDCKLRPEDFVYDPKRET</sequence>
<dbReference type="GO" id="GO:0001508">
    <property type="term" value="P:action potential"/>
    <property type="evidence" value="ECO:0007669"/>
    <property type="project" value="TreeGrafter"/>
</dbReference>
<keyword evidence="4 12" id="KW-0812">Transmembrane</keyword>
<keyword evidence="6" id="KW-0851">Voltage-gated channel</keyword>
<keyword evidence="8 12" id="KW-1133">Transmembrane helix</keyword>
<feature type="transmembrane region" description="Helical" evidence="12">
    <location>
        <begin position="201"/>
        <end position="220"/>
    </location>
</feature>
<feature type="transmembrane region" description="Helical" evidence="12">
    <location>
        <begin position="119"/>
        <end position="140"/>
    </location>
</feature>
<feature type="transmembrane region" description="Helical" evidence="12">
    <location>
        <begin position="169"/>
        <end position="189"/>
    </location>
</feature>
<dbReference type="EMBL" id="FN653015">
    <property type="protein sequence ID" value="CBY20733.1"/>
    <property type="molecule type" value="Genomic_DNA"/>
</dbReference>
<evidence type="ECO:0008006" key="17">
    <source>
        <dbReference type="Google" id="ProtNLM"/>
    </source>
</evidence>
<reference evidence="15" key="1">
    <citation type="journal article" date="2010" name="Science">
        <title>Plasticity of animal genome architecture unmasked by rapid evolution of a pelagic tunicate.</title>
        <authorList>
            <person name="Denoeud F."/>
            <person name="Henriet S."/>
            <person name="Mungpakdee S."/>
            <person name="Aury J.M."/>
            <person name="Da Silva C."/>
            <person name="Brinkmann H."/>
            <person name="Mikhaleva J."/>
            <person name="Olsen L.C."/>
            <person name="Jubin C."/>
            <person name="Canestro C."/>
            <person name="Bouquet J.M."/>
            <person name="Danks G."/>
            <person name="Poulain J."/>
            <person name="Campsteijn C."/>
            <person name="Adamski M."/>
            <person name="Cross I."/>
            <person name="Yadetie F."/>
            <person name="Muffato M."/>
            <person name="Louis A."/>
            <person name="Butcher S."/>
            <person name="Tsagkogeorga G."/>
            <person name="Konrad A."/>
            <person name="Singh S."/>
            <person name="Jensen M.F."/>
            <person name="Cong E.H."/>
            <person name="Eikeseth-Otteraa H."/>
            <person name="Noel B."/>
            <person name="Anthouard V."/>
            <person name="Porcel B.M."/>
            <person name="Kachouri-Lafond R."/>
            <person name="Nishino A."/>
            <person name="Ugolini M."/>
            <person name="Chourrout P."/>
            <person name="Nishida H."/>
            <person name="Aasland R."/>
            <person name="Huzurbazar S."/>
            <person name="Westhof E."/>
            <person name="Delsuc F."/>
            <person name="Lehrach H."/>
            <person name="Reinhardt R."/>
            <person name="Weissenbach J."/>
            <person name="Roy S.W."/>
            <person name="Artiguenave F."/>
            <person name="Postlethwait J.H."/>
            <person name="Manak J.R."/>
            <person name="Thompson E.M."/>
            <person name="Jaillon O."/>
            <person name="Du Pasquier L."/>
            <person name="Boudinot P."/>
            <person name="Liberles D.A."/>
            <person name="Volff J.N."/>
            <person name="Philippe H."/>
            <person name="Lenhard B."/>
            <person name="Roest Crollius H."/>
            <person name="Wincker P."/>
            <person name="Chourrout D."/>
        </authorList>
    </citation>
    <scope>NUCLEOTIDE SEQUENCE [LARGE SCALE GENOMIC DNA]</scope>
</reference>
<dbReference type="Gene3D" id="3.30.710.10">
    <property type="entry name" value="Potassium Channel Kv1.1, Chain A"/>
    <property type="match status" value="1"/>
</dbReference>
<feature type="transmembrane region" description="Helical" evidence="12">
    <location>
        <begin position="267"/>
        <end position="290"/>
    </location>
</feature>
<dbReference type="GO" id="GO:0005251">
    <property type="term" value="F:delayed rectifier potassium channel activity"/>
    <property type="evidence" value="ECO:0007669"/>
    <property type="project" value="TreeGrafter"/>
</dbReference>
<dbReference type="FunFam" id="1.10.287.70:FF:000002">
    <property type="entry name" value="Potassium voltage-gated channel subfamily a member"/>
    <property type="match status" value="1"/>
</dbReference>
<dbReference type="Proteomes" id="UP000001307">
    <property type="component" value="Unassembled WGS sequence"/>
</dbReference>
<feature type="transmembrane region" description="Helical" evidence="12">
    <location>
        <begin position="305"/>
        <end position="323"/>
    </location>
</feature>
<dbReference type="Pfam" id="PF02214">
    <property type="entry name" value="BTB_2"/>
    <property type="match status" value="1"/>
</dbReference>
<evidence type="ECO:0000256" key="6">
    <source>
        <dbReference type="ARBA" id="ARBA00022882"/>
    </source>
</evidence>
<evidence type="ECO:0000256" key="11">
    <source>
        <dbReference type="ARBA" id="ARBA00023303"/>
    </source>
</evidence>
<accession>E4WSK0</accession>
<dbReference type="InterPro" id="IPR003131">
    <property type="entry name" value="T1-type_BTB"/>
</dbReference>
<keyword evidence="11" id="KW-0407">Ion channel</keyword>
<dbReference type="InterPro" id="IPR027359">
    <property type="entry name" value="Volt_channel_dom_sf"/>
</dbReference>
<evidence type="ECO:0000259" key="13">
    <source>
        <dbReference type="Pfam" id="PF00520"/>
    </source>
</evidence>
<comment type="subcellular location">
    <subcellularLocation>
        <location evidence="1">Membrane</location>
        <topology evidence="1">Multi-pass membrane protein</topology>
    </subcellularLocation>
</comment>
<dbReference type="GO" id="GO:0051260">
    <property type="term" value="P:protein homooligomerization"/>
    <property type="evidence" value="ECO:0007669"/>
    <property type="project" value="InterPro"/>
</dbReference>
<evidence type="ECO:0000256" key="5">
    <source>
        <dbReference type="ARBA" id="ARBA00022826"/>
    </source>
</evidence>
<dbReference type="Gene3D" id="1.10.287.70">
    <property type="match status" value="1"/>
</dbReference>
<evidence type="ECO:0000256" key="10">
    <source>
        <dbReference type="ARBA" id="ARBA00023136"/>
    </source>
</evidence>
<keyword evidence="7" id="KW-0630">Potassium</keyword>
<keyword evidence="10 12" id="KW-0472">Membrane</keyword>